<dbReference type="OrthoDB" id="7853844at2759"/>
<reference evidence="3" key="1">
    <citation type="submission" date="2025-08" db="UniProtKB">
        <authorList>
            <consortium name="RefSeq"/>
        </authorList>
    </citation>
    <scope>IDENTIFICATION</scope>
    <source>
        <tissue evidence="3">Gonads</tissue>
    </source>
</reference>
<dbReference type="AlphaFoldDB" id="A0A6J2XGJ8"/>
<sequence length="990" mass="113960">MDTKTLPRSNRRKQESRSKVRLQSTDVNLETLPESWEDSLNSCDREQSNCTPCTLEKINNWINSLHVGYVGNNDSTTKSGCGCSDNGLDLESDMPTNMFTSDYKTFDLTDKHLTTDRLEKYCMKKYNNYEATKVSYSTEGTSNDILNGDIPEQYTKPNKIKPKIYIKDHRQFKGHTDQFDDYENEVPLSPESEKKKELCSYLQLMKPSDKKTVMILQNRRSVRVKNLCMMQEKKELEKKLKENHNDMNLHDDYNDIKSSDCTMDVSLEKKKHKWLKYNGLKNTLNNTFCFPKPSEILTQTVSYFDTCSTCFLDKNCDLKVNIEKMTLIKLPKLPEELISMVHDFDDAIESIKTSNLEKYTPKKRVYRKKQVVQDTVGRRITRNRPQLISDIIHSLRNRNIGRSHLRKYQRMKDKNKLARKLDAANRSLKEDNIENTSFSNIINQITEQIDIVDDSSQIQSKSIDLHSFIPESDFNSLSSEHQRSLLLLNTCTSSNDIYTSLVDVSQKDSTSTETEKNNDLDDDNMKHFTDSIELQKSFSETEDQILITNDKSDDAPSFTEMNSDVKTLERNVDDSTTTPISERTIIHKPIVNIFDLKKDIVIKSLHSSLNTSNRKNNANNLLQQGSPSSWTSDSFKKPKKDRHSINISPDNGSILKAFYLDYNLILCQEFMVSFWTQTALGNVLGAQNMWIHKGNVQRLAMNNNCIFKESLEMVVSTETNIAYIELWIKEHQSDIREGPVADVFATVYFWKKGQNSLDKKVLQLENINGFADDVQYAVLKSVPKIIVSRHVASNEVDNKKTYIHCYQLAADYQTVDSIDQFESVQHYVSSLHSIEDCDDIVAGYGENKITLWNIDYGYVVATIEMTEIKSALSTLWVKCDRGFLFTLQQCVDRELRLIAIHGMNHSWKKLASYVPPDEYDRLKGVCVENGIVIAFYDRGVLCWNAQTAETIIEEATNEAEYISGKYVINLVNDQVNIRHAFAYLLYSDDS</sequence>
<feature type="compositionally biased region" description="Basic and acidic residues" evidence="1">
    <location>
        <begin position="513"/>
        <end position="525"/>
    </location>
</feature>
<dbReference type="GeneID" id="115878228"/>
<feature type="region of interest" description="Disordered" evidence="1">
    <location>
        <begin position="1"/>
        <end position="23"/>
    </location>
</feature>
<name>A0A6J2XGJ8_SITOR</name>
<evidence type="ECO:0000313" key="3">
    <source>
        <dbReference type="RefSeq" id="XP_030750513.1"/>
    </source>
</evidence>
<dbReference type="Proteomes" id="UP000504635">
    <property type="component" value="Unplaced"/>
</dbReference>
<accession>A0A6J2XGJ8</accession>
<evidence type="ECO:0000256" key="1">
    <source>
        <dbReference type="SAM" id="MobiDB-lite"/>
    </source>
</evidence>
<dbReference type="KEGG" id="soy:115878228"/>
<feature type="region of interest" description="Disordered" evidence="1">
    <location>
        <begin position="613"/>
        <end position="643"/>
    </location>
</feature>
<gene>
    <name evidence="3" type="primary">LOC115878228</name>
</gene>
<dbReference type="Gene3D" id="2.130.10.10">
    <property type="entry name" value="YVTN repeat-like/Quinoprotein amine dehydrogenase"/>
    <property type="match status" value="1"/>
</dbReference>
<proteinExistence type="predicted"/>
<dbReference type="RefSeq" id="XP_030750513.1">
    <property type="nucleotide sequence ID" value="XM_030894653.1"/>
</dbReference>
<feature type="region of interest" description="Disordered" evidence="1">
    <location>
        <begin position="504"/>
        <end position="525"/>
    </location>
</feature>
<protein>
    <submittedName>
        <fullName evidence="3">Uncharacterized protein LOC115878228</fullName>
    </submittedName>
</protein>
<dbReference type="InterPro" id="IPR036322">
    <property type="entry name" value="WD40_repeat_dom_sf"/>
</dbReference>
<dbReference type="InterPro" id="IPR015943">
    <property type="entry name" value="WD40/YVTN_repeat-like_dom_sf"/>
</dbReference>
<evidence type="ECO:0000313" key="2">
    <source>
        <dbReference type="Proteomes" id="UP000504635"/>
    </source>
</evidence>
<keyword evidence="2" id="KW-1185">Reference proteome</keyword>
<dbReference type="SUPFAM" id="SSF50978">
    <property type="entry name" value="WD40 repeat-like"/>
    <property type="match status" value="1"/>
</dbReference>
<dbReference type="InParanoid" id="A0A6J2XGJ8"/>
<organism evidence="2 3">
    <name type="scientific">Sitophilus oryzae</name>
    <name type="common">Rice weevil</name>
    <name type="synonym">Curculio oryzae</name>
    <dbReference type="NCBI Taxonomy" id="7048"/>
    <lineage>
        <taxon>Eukaryota</taxon>
        <taxon>Metazoa</taxon>
        <taxon>Ecdysozoa</taxon>
        <taxon>Arthropoda</taxon>
        <taxon>Hexapoda</taxon>
        <taxon>Insecta</taxon>
        <taxon>Pterygota</taxon>
        <taxon>Neoptera</taxon>
        <taxon>Endopterygota</taxon>
        <taxon>Coleoptera</taxon>
        <taxon>Polyphaga</taxon>
        <taxon>Cucujiformia</taxon>
        <taxon>Curculionidae</taxon>
        <taxon>Dryophthorinae</taxon>
        <taxon>Sitophilus</taxon>
    </lineage>
</organism>
<feature type="compositionally biased region" description="Polar residues" evidence="1">
    <location>
        <begin position="613"/>
        <end position="633"/>
    </location>
</feature>